<dbReference type="OrthoDB" id="9805041at2"/>
<dbReference type="RefSeq" id="WP_103921218.1">
    <property type="nucleotide sequence ID" value="NZ_FMSV02000536.1"/>
</dbReference>
<evidence type="ECO:0000313" key="9">
    <source>
        <dbReference type="Proteomes" id="UP000236724"/>
    </source>
</evidence>
<dbReference type="CDD" id="cd01668">
    <property type="entry name" value="TGS_RSH"/>
    <property type="match status" value="1"/>
</dbReference>
<dbReference type="GO" id="GO:0015969">
    <property type="term" value="P:guanosine tetraphosphate metabolic process"/>
    <property type="evidence" value="ECO:0007669"/>
    <property type="project" value="InterPro"/>
</dbReference>
<evidence type="ECO:0000259" key="6">
    <source>
        <dbReference type="PROSITE" id="PS51880"/>
    </source>
</evidence>
<dbReference type="EMBL" id="FMSV02000536">
    <property type="protein sequence ID" value="SEH07580.1"/>
    <property type="molecule type" value="Genomic_DNA"/>
</dbReference>
<dbReference type="GO" id="GO:0016787">
    <property type="term" value="F:hydrolase activity"/>
    <property type="evidence" value="ECO:0007669"/>
    <property type="project" value="UniProtKB-KW"/>
</dbReference>
<dbReference type="SUPFAM" id="SSF81301">
    <property type="entry name" value="Nucleotidyltransferase"/>
    <property type="match status" value="1"/>
</dbReference>
<dbReference type="PANTHER" id="PTHR21262">
    <property type="entry name" value="GUANOSINE-3',5'-BIS DIPHOSPHATE 3'-PYROPHOSPHOHYDROLASE"/>
    <property type="match status" value="1"/>
</dbReference>
<evidence type="ECO:0000313" key="7">
    <source>
        <dbReference type="EMBL" id="SEH07580.1"/>
    </source>
</evidence>
<dbReference type="SUPFAM" id="SSF109604">
    <property type="entry name" value="HD-domain/PDEase-like"/>
    <property type="match status" value="1"/>
</dbReference>
<organism evidence="7 9">
    <name type="scientific">Candidatus Venteria ishoeyi</name>
    <dbReference type="NCBI Taxonomy" id="1899563"/>
    <lineage>
        <taxon>Bacteria</taxon>
        <taxon>Pseudomonadati</taxon>
        <taxon>Pseudomonadota</taxon>
        <taxon>Gammaproteobacteria</taxon>
        <taxon>Thiotrichales</taxon>
        <taxon>Thiotrichaceae</taxon>
        <taxon>Venteria</taxon>
    </lineage>
</organism>
<reference evidence="7 9" key="1">
    <citation type="submission" date="2016-10" db="EMBL/GenBank/DDBJ databases">
        <authorList>
            <person name="de Groot N.N."/>
        </authorList>
    </citation>
    <scope>NUCLEOTIDE SEQUENCE [LARGE SCALE GENOMIC DNA]</scope>
    <source>
        <strain evidence="7">MBHS1</strain>
    </source>
</reference>
<name>A0A1H6FBW0_9GAMM</name>
<evidence type="ECO:0000256" key="5">
    <source>
        <dbReference type="RuleBase" id="RU003847"/>
    </source>
</evidence>
<evidence type="ECO:0000256" key="4">
    <source>
        <dbReference type="ARBA" id="ARBA00033308"/>
    </source>
</evidence>
<dbReference type="InterPro" id="IPR043519">
    <property type="entry name" value="NT_sf"/>
</dbReference>
<dbReference type="InterPro" id="IPR004811">
    <property type="entry name" value="RelA/Spo_fam"/>
</dbReference>
<dbReference type="InterPro" id="IPR012675">
    <property type="entry name" value="Beta-grasp_dom_sf"/>
</dbReference>
<comment type="function">
    <text evidence="5">In eubacteria ppGpp (guanosine 3'-diphosphate 5'-diphosphate) is a mediator of the stringent response that coordinates a variety of cellular activities in response to changes in nutritional abundance.</text>
</comment>
<dbReference type="Proteomes" id="UP000236724">
    <property type="component" value="Unassembled WGS sequence"/>
</dbReference>
<dbReference type="AlphaFoldDB" id="A0A1H6FBW0"/>
<dbReference type="Gene3D" id="3.10.20.30">
    <property type="match status" value="1"/>
</dbReference>
<comment type="similarity">
    <text evidence="5">Belongs to the relA/spoT family.</text>
</comment>
<evidence type="ECO:0000256" key="3">
    <source>
        <dbReference type="ARBA" id="ARBA00032407"/>
    </source>
</evidence>
<evidence type="ECO:0000256" key="1">
    <source>
        <dbReference type="ARBA" id="ARBA00019852"/>
    </source>
</evidence>
<gene>
    <name evidence="7" type="primary">relA_1</name>
    <name evidence="8" type="synonym">relA_2</name>
    <name evidence="7" type="ORF">MBHS_03456</name>
    <name evidence="8" type="ORF">MBHS_04462</name>
</gene>
<evidence type="ECO:0000313" key="8">
    <source>
        <dbReference type="EMBL" id="SEH08570.1"/>
    </source>
</evidence>
<dbReference type="Gene3D" id="1.10.3210.10">
    <property type="entry name" value="Hypothetical protein af1432"/>
    <property type="match status" value="1"/>
</dbReference>
<evidence type="ECO:0000256" key="2">
    <source>
        <dbReference type="ARBA" id="ARBA00029754"/>
    </source>
</evidence>
<sequence>MTETNRSELERKEIIKKYKNLLSLCKPFMNRHDVGLVRKAIDISLEAFKNKRQKHGMPYIFKSFEIARIVIEELGLGRTSILASLLYQAVADKSVDLKEISEKFGDHVVHIIEGVNSISAIATSKNSMQSDNLQMFLLTLAKDVRVLLLQLAIRLYKMRNIDLYPTDDHSQIALETTHLYSPLAHRMGLYNIKGEMDDLSMKVNLPDVYNTIDKLLHETQIERDDFVTKVINPLELSLQKRRLKVNIKWRTKRVHSIYRKMRKQNVEFDEVYDKFAIRIVLDSKLKNEKSDCWRAYSLVTDVYSPNPKRLRDWISIPKSNGYESLHTTVMGPGGKWVEIQIRTKRMDDIAEKGLAAHWRYKGGNGEAELDKLLSNFRDVFEQSGVDASDVYDSFKMNVYSDEVFVFTPNGDLKKLPTGATVLDFAFDIHTDVGAKCVSAKINHKVVPLRQTLKNGDQIEIITSNNQKPKPDWLNFVVTSKAKAKIRKAIDEYKFKIAEDGKEIVKRKFKNWKLTYDDTNINRILKELKLKTAQDLYYQIAKEKIDSLQLKAILLSETKSESKNGHDLPEAKPENENLDQNNAYLLSNKDLKGVDYKIAKCCRPTQGDSVIGFVTIGQGISIHKSNCPNAQNMSEKFGYRQVELGSNIPDKSFHTSIKISGKDRFGLIADISDIVDKDLKLNIQSINVDKNESGDFNGFTNWGANLHLSINFLKKENHRCA</sequence>
<dbReference type="InterPro" id="IPR004095">
    <property type="entry name" value="TGS"/>
</dbReference>
<dbReference type="InterPro" id="IPR007685">
    <property type="entry name" value="RelA_SpoT"/>
</dbReference>
<dbReference type="InterPro" id="IPR012676">
    <property type="entry name" value="TGS-like"/>
</dbReference>
<dbReference type="SMART" id="SM00954">
    <property type="entry name" value="RelA_SpoT"/>
    <property type="match status" value="1"/>
</dbReference>
<dbReference type="CDD" id="cd05399">
    <property type="entry name" value="NT_Rel-Spo_like"/>
    <property type="match status" value="1"/>
</dbReference>
<feature type="domain" description="TGS" evidence="6">
    <location>
        <begin position="401"/>
        <end position="462"/>
    </location>
</feature>
<keyword evidence="9" id="KW-1185">Reference proteome</keyword>
<dbReference type="Pfam" id="PF13328">
    <property type="entry name" value="HD_4"/>
    <property type="match status" value="1"/>
</dbReference>
<dbReference type="InterPro" id="IPR045600">
    <property type="entry name" value="RelA/SpoT_AH_RIS"/>
</dbReference>
<proteinExistence type="inferred from homology"/>
<dbReference type="NCBIfam" id="TIGR00691">
    <property type="entry name" value="spoT_relA"/>
    <property type="match status" value="1"/>
</dbReference>
<dbReference type="SUPFAM" id="SSF81271">
    <property type="entry name" value="TGS-like"/>
    <property type="match status" value="1"/>
</dbReference>
<keyword evidence="7" id="KW-0378">Hydrolase</keyword>
<dbReference type="PROSITE" id="PS51880">
    <property type="entry name" value="TGS"/>
    <property type="match status" value="1"/>
</dbReference>
<dbReference type="Gene3D" id="3.30.70.260">
    <property type="match status" value="1"/>
</dbReference>
<dbReference type="Pfam" id="PF02824">
    <property type="entry name" value="TGS"/>
    <property type="match status" value="1"/>
</dbReference>
<dbReference type="InterPro" id="IPR033655">
    <property type="entry name" value="TGS_RelA/SpoT"/>
</dbReference>
<dbReference type="Pfam" id="PF19296">
    <property type="entry name" value="RelA_AH_RIS"/>
    <property type="match status" value="1"/>
</dbReference>
<accession>A0A1H6FBW0</accession>
<dbReference type="FunFam" id="3.10.20.30:FF:000002">
    <property type="entry name" value="GTP pyrophosphokinase (RelA/SpoT)"/>
    <property type="match status" value="1"/>
</dbReference>
<dbReference type="Gene3D" id="3.30.460.10">
    <property type="entry name" value="Beta Polymerase, domain 2"/>
    <property type="match status" value="1"/>
</dbReference>
<dbReference type="EMBL" id="FMSV02000553">
    <property type="protein sequence ID" value="SEH08570.1"/>
    <property type="molecule type" value="Genomic_DNA"/>
</dbReference>
<dbReference type="Pfam" id="PF04607">
    <property type="entry name" value="RelA_SpoT"/>
    <property type="match status" value="1"/>
</dbReference>
<dbReference type="GO" id="GO:0005886">
    <property type="term" value="C:plasma membrane"/>
    <property type="evidence" value="ECO:0007669"/>
    <property type="project" value="TreeGrafter"/>
</dbReference>
<dbReference type="PANTHER" id="PTHR21262:SF31">
    <property type="entry name" value="GTP PYROPHOSPHOKINASE"/>
    <property type="match status" value="1"/>
</dbReference>
<protein>
    <recommendedName>
        <fullName evidence="1">GTP pyrophosphokinase</fullName>
    </recommendedName>
    <alternativeName>
        <fullName evidence="3">(p)ppGpp synthase</fullName>
    </alternativeName>
    <alternativeName>
        <fullName evidence="2">ATP:GTP 3'-pyrophosphotransferase</fullName>
    </alternativeName>
    <alternativeName>
        <fullName evidence="4">ppGpp synthase I</fullName>
    </alternativeName>
</protein>